<dbReference type="PROSITE" id="PS51257">
    <property type="entry name" value="PROKAR_LIPOPROTEIN"/>
    <property type="match status" value="1"/>
</dbReference>
<keyword evidence="3" id="KW-1185">Reference proteome</keyword>
<gene>
    <name evidence="2" type="ORF">FGM00_12330</name>
</gene>
<evidence type="ECO:0000313" key="3">
    <source>
        <dbReference type="Proteomes" id="UP000310017"/>
    </source>
</evidence>
<dbReference type="KEGG" id="asag:FGM00_12330"/>
<evidence type="ECO:0000256" key="1">
    <source>
        <dbReference type="ARBA" id="ARBA00009820"/>
    </source>
</evidence>
<proteinExistence type="inferred from homology"/>
<organism evidence="2 3">
    <name type="scientific">Aggregatimonas sangjinii</name>
    <dbReference type="NCBI Taxonomy" id="2583587"/>
    <lineage>
        <taxon>Bacteria</taxon>
        <taxon>Pseudomonadati</taxon>
        <taxon>Bacteroidota</taxon>
        <taxon>Flavobacteriia</taxon>
        <taxon>Flavobacteriales</taxon>
        <taxon>Flavobacteriaceae</taxon>
        <taxon>Aggregatimonas</taxon>
    </lineage>
</organism>
<dbReference type="InterPro" id="IPR011659">
    <property type="entry name" value="WD40"/>
</dbReference>
<reference evidence="2 3" key="1">
    <citation type="submission" date="2019-05" db="EMBL/GenBank/DDBJ databases">
        <title>Genome sequencing of F202Z8.</title>
        <authorList>
            <person name="Kwon Y.M."/>
        </authorList>
    </citation>
    <scope>NUCLEOTIDE SEQUENCE [LARGE SCALE GENOMIC DNA]</scope>
    <source>
        <strain evidence="2 3">F202Z8</strain>
    </source>
</reference>
<dbReference type="PANTHER" id="PTHR36842">
    <property type="entry name" value="PROTEIN TOLB HOMOLOG"/>
    <property type="match status" value="1"/>
</dbReference>
<comment type="similarity">
    <text evidence="1">Belongs to the TolB family.</text>
</comment>
<dbReference type="OrthoDB" id="8432779at2"/>
<accession>A0A5B7SU33</accession>
<dbReference type="InterPro" id="IPR011042">
    <property type="entry name" value="6-blade_b-propeller_TolB-like"/>
</dbReference>
<dbReference type="EMBL" id="CP040710">
    <property type="protein sequence ID" value="QCX00859.1"/>
    <property type="molecule type" value="Genomic_DNA"/>
</dbReference>
<name>A0A5B7SU33_9FLAO</name>
<dbReference type="RefSeq" id="WP_138853202.1">
    <property type="nucleotide sequence ID" value="NZ_CP040710.1"/>
</dbReference>
<dbReference type="SUPFAM" id="SSF82171">
    <property type="entry name" value="DPP6 N-terminal domain-like"/>
    <property type="match status" value="1"/>
</dbReference>
<dbReference type="Pfam" id="PF07676">
    <property type="entry name" value="PD40"/>
    <property type="match status" value="1"/>
</dbReference>
<protein>
    <submittedName>
        <fullName evidence="2">Uncharacterized protein</fullName>
    </submittedName>
</protein>
<dbReference type="Proteomes" id="UP000310017">
    <property type="component" value="Chromosome"/>
</dbReference>
<dbReference type="Gene3D" id="2.120.10.30">
    <property type="entry name" value="TolB, C-terminal domain"/>
    <property type="match status" value="2"/>
</dbReference>
<dbReference type="AlphaFoldDB" id="A0A5B7SU33"/>
<sequence>MRPIKELLYLFFCVLAISCSDDAPIDSIDSPETIEDTILYSKNPNGHNELYRLQNGIESVVLSDESYDFWWPKVSPDRTKILVYRSAVNPDKNHDDYPNAELMLVNIDGSNPQVLIAKNENGWNAQGVCRWNKDGSKILMCAEVETESGLQWRLITTDNTGKNPKILSDHWAIDCNFSADNSSVVFMGFTDNMLSFDLTELELQQADYDAINDTVTNITALTQNQSRDHDPAFSPDGRKVVFSGGNAAYSDVDLMLYDMQSNQEWILLNDANANGGSMCWSPNGEYVYFHSLEVFKSPFRIKRIHVDTKKVETVLETVNDDFGFIHPEVYQ</sequence>
<evidence type="ECO:0000313" key="2">
    <source>
        <dbReference type="EMBL" id="QCX00859.1"/>
    </source>
</evidence>